<sequence length="608" mass="70472">MSDENIANLTDEEEDEFEEGRRLCELHGTLSKWTNYIHGWQERYIVLKDGTLSYYKSEHETDFGCRGAISISKAVIQPHEFDECRFDIQVNDNVWYLRCGDGDDRQRWVEALENYKADSGFGSENNLHRHGSLISITSANSLSTTSTSSFKQRGRGLKEKLAEMETFRDILCQQVDTLQRYFDTCTDAMSDQNDQRISPDRDGEIDDIDEEYGMPVNTDHLLPRFRKDSPCSQETLAVHAAHSIDFKGEAITFKATTAGIIATLSHCIELLTQREDSWKKRLEKELDRRKKVEELYRRACEKLKAEKQTKPIVRGGPDFEEGPYSALAEDEFFDAVDAALDKLDKEDEQLQRQWSRENHQVVVKSTSLPYPAEHRLSVEIEERVAEHIRLMRADFGNHKGDWELFAEEGDMKLYRMELEENGLVLDPLRAMHVVKGVTAHELCHYFFDMGVRKDWDTSLENSKVIETLAADTLVEYQHHKRLWPTTARDACFWSHIRQIHDDSDSESQPIWVVANYSTEHPEAPPTKCIRMLLNVALICQTVMDPPGEHEQITRDHITTKLTYTSQVNPGGWAPVSVLRTIYKREYPRFVKRFTQYVKDQTKDKPIMF</sequence>
<keyword evidence="6" id="KW-1185">Reference proteome</keyword>
<evidence type="ECO:0000256" key="3">
    <source>
        <dbReference type="SAM" id="Coils"/>
    </source>
</evidence>
<dbReference type="SUPFAM" id="SSF50729">
    <property type="entry name" value="PH domain-like"/>
    <property type="match status" value="1"/>
</dbReference>
<dbReference type="InterPro" id="IPR023393">
    <property type="entry name" value="START-like_dom_sf"/>
</dbReference>
<dbReference type="CDD" id="cd13283">
    <property type="entry name" value="PH_GPBP"/>
    <property type="match status" value="1"/>
</dbReference>
<feature type="domain" description="START" evidence="5">
    <location>
        <begin position="402"/>
        <end position="602"/>
    </location>
</feature>
<evidence type="ECO:0000313" key="6">
    <source>
        <dbReference type="Proteomes" id="UP000695022"/>
    </source>
</evidence>
<name>A0ABM1DZ42_PRICU</name>
<dbReference type="SMART" id="SM00234">
    <property type="entry name" value="START"/>
    <property type="match status" value="1"/>
</dbReference>
<dbReference type="InterPro" id="IPR051213">
    <property type="entry name" value="START_lipid_transfer"/>
</dbReference>
<dbReference type="Pfam" id="PF00169">
    <property type="entry name" value="PH"/>
    <property type="match status" value="1"/>
</dbReference>
<dbReference type="SUPFAM" id="SSF55961">
    <property type="entry name" value="Bet v1-like"/>
    <property type="match status" value="1"/>
</dbReference>
<dbReference type="PANTHER" id="PTHR19308">
    <property type="entry name" value="PHOSPHATIDYLCHOLINE TRANSFER PROTEIN"/>
    <property type="match status" value="1"/>
</dbReference>
<dbReference type="Gene3D" id="3.30.530.20">
    <property type="match status" value="1"/>
</dbReference>
<dbReference type="Pfam" id="PF01852">
    <property type="entry name" value="START"/>
    <property type="match status" value="1"/>
</dbReference>
<evidence type="ECO:0000256" key="1">
    <source>
        <dbReference type="ARBA" id="ARBA00004240"/>
    </source>
</evidence>
<proteinExistence type="predicted"/>
<reference evidence="7" key="1">
    <citation type="submission" date="2025-08" db="UniProtKB">
        <authorList>
            <consortium name="RefSeq"/>
        </authorList>
    </citation>
    <scope>IDENTIFICATION</scope>
</reference>
<dbReference type="InterPro" id="IPR001849">
    <property type="entry name" value="PH_domain"/>
</dbReference>
<feature type="coiled-coil region" evidence="3">
    <location>
        <begin position="282"/>
        <end position="309"/>
    </location>
</feature>
<accession>A0ABM1DZ42</accession>
<dbReference type="GeneID" id="106807404"/>
<keyword evidence="3" id="KW-0175">Coiled coil</keyword>
<dbReference type="Gene3D" id="2.30.29.30">
    <property type="entry name" value="Pleckstrin-homology domain (PH domain)/Phosphotyrosine-binding domain (PTB)"/>
    <property type="match status" value="1"/>
</dbReference>
<dbReference type="SMART" id="SM00233">
    <property type="entry name" value="PH"/>
    <property type="match status" value="1"/>
</dbReference>
<evidence type="ECO:0000256" key="2">
    <source>
        <dbReference type="ARBA" id="ARBA00022824"/>
    </source>
</evidence>
<dbReference type="Proteomes" id="UP000695022">
    <property type="component" value="Unplaced"/>
</dbReference>
<gene>
    <name evidence="7" type="primary">LOC106807404</name>
</gene>
<dbReference type="InterPro" id="IPR011993">
    <property type="entry name" value="PH-like_dom_sf"/>
</dbReference>
<feature type="domain" description="PH" evidence="4">
    <location>
        <begin position="23"/>
        <end position="117"/>
    </location>
</feature>
<comment type="subcellular location">
    <subcellularLocation>
        <location evidence="1">Endoplasmic reticulum</location>
    </subcellularLocation>
</comment>
<organism evidence="6 7">
    <name type="scientific">Priapulus caudatus</name>
    <name type="common">Priapulid worm</name>
    <dbReference type="NCBI Taxonomy" id="37621"/>
    <lineage>
        <taxon>Eukaryota</taxon>
        <taxon>Metazoa</taxon>
        <taxon>Ecdysozoa</taxon>
        <taxon>Scalidophora</taxon>
        <taxon>Priapulida</taxon>
        <taxon>Priapulimorpha</taxon>
        <taxon>Priapulimorphida</taxon>
        <taxon>Priapulidae</taxon>
        <taxon>Priapulus</taxon>
    </lineage>
</organism>
<evidence type="ECO:0000259" key="4">
    <source>
        <dbReference type="PROSITE" id="PS50003"/>
    </source>
</evidence>
<dbReference type="PROSITE" id="PS50848">
    <property type="entry name" value="START"/>
    <property type="match status" value="1"/>
</dbReference>
<keyword evidence="2" id="KW-0256">Endoplasmic reticulum</keyword>
<dbReference type="InterPro" id="IPR002913">
    <property type="entry name" value="START_lipid-bd_dom"/>
</dbReference>
<dbReference type="RefSeq" id="XP_014665213.1">
    <property type="nucleotide sequence ID" value="XM_014809727.1"/>
</dbReference>
<dbReference type="PANTHER" id="PTHR19308:SF53">
    <property type="entry name" value="CERAMIDE TRANSFER PROTEIN"/>
    <property type="match status" value="1"/>
</dbReference>
<evidence type="ECO:0000313" key="7">
    <source>
        <dbReference type="RefSeq" id="XP_014665213.1"/>
    </source>
</evidence>
<dbReference type="PROSITE" id="PS50003">
    <property type="entry name" value="PH_DOMAIN"/>
    <property type="match status" value="1"/>
</dbReference>
<protein>
    <submittedName>
        <fullName evidence="7">Collagen type IV alpha-3-binding protein-like</fullName>
    </submittedName>
</protein>
<evidence type="ECO:0000259" key="5">
    <source>
        <dbReference type="PROSITE" id="PS50848"/>
    </source>
</evidence>